<evidence type="ECO:0000313" key="2">
    <source>
        <dbReference type="Proteomes" id="UP000046392"/>
    </source>
</evidence>
<organism evidence="2 3">
    <name type="scientific">Strongyloides papillosus</name>
    <name type="common">Intestinal threadworm</name>
    <dbReference type="NCBI Taxonomy" id="174720"/>
    <lineage>
        <taxon>Eukaryota</taxon>
        <taxon>Metazoa</taxon>
        <taxon>Ecdysozoa</taxon>
        <taxon>Nematoda</taxon>
        <taxon>Chromadorea</taxon>
        <taxon>Rhabditida</taxon>
        <taxon>Tylenchina</taxon>
        <taxon>Panagrolaimomorpha</taxon>
        <taxon>Strongyloidoidea</taxon>
        <taxon>Strongyloididae</taxon>
        <taxon>Strongyloides</taxon>
    </lineage>
</organism>
<keyword evidence="1" id="KW-0812">Transmembrane</keyword>
<keyword evidence="1" id="KW-0472">Membrane</keyword>
<sequence length="134" mass="15583">MQIIELYFQCFTLTSFLFAIIILFLFSISKYLKRLESYDRKCIQAIHQSLEATADQQRLSEVGNDDISVEVTRCLNTTKASTMGLYDYNMSNEILFSEQTQYFDISCCNQESLPCHRHGTLPVQKCVTNDFDKY</sequence>
<reference evidence="3" key="1">
    <citation type="submission" date="2017-02" db="UniProtKB">
        <authorList>
            <consortium name="WormBaseParasite"/>
        </authorList>
    </citation>
    <scope>IDENTIFICATION</scope>
</reference>
<keyword evidence="1" id="KW-1133">Transmembrane helix</keyword>
<dbReference type="WBParaSite" id="SPAL_0000754200.1">
    <property type="protein sequence ID" value="SPAL_0000754200.1"/>
    <property type="gene ID" value="SPAL_0000754200"/>
</dbReference>
<evidence type="ECO:0000313" key="3">
    <source>
        <dbReference type="WBParaSite" id="SPAL_0000754200.1"/>
    </source>
</evidence>
<keyword evidence="2" id="KW-1185">Reference proteome</keyword>
<feature type="transmembrane region" description="Helical" evidence="1">
    <location>
        <begin position="6"/>
        <end position="28"/>
    </location>
</feature>
<evidence type="ECO:0000256" key="1">
    <source>
        <dbReference type="SAM" id="Phobius"/>
    </source>
</evidence>
<protein>
    <submittedName>
        <fullName evidence="3">DUF3301 domain-containing protein</fullName>
    </submittedName>
</protein>
<dbReference type="AlphaFoldDB" id="A0A0N5BNR5"/>
<accession>A0A0N5BNR5</accession>
<dbReference type="Proteomes" id="UP000046392">
    <property type="component" value="Unplaced"/>
</dbReference>
<proteinExistence type="predicted"/>
<name>A0A0N5BNR5_STREA</name>